<keyword evidence="2" id="KW-1185">Reference proteome</keyword>
<comment type="caution">
    <text evidence="1">The sequence shown here is derived from an EMBL/GenBank/DDBJ whole genome shotgun (WGS) entry which is preliminary data.</text>
</comment>
<organism evidence="1 2">
    <name type="scientific">Acetobacterium fimetarium</name>
    <dbReference type="NCBI Taxonomy" id="52691"/>
    <lineage>
        <taxon>Bacteria</taxon>
        <taxon>Bacillati</taxon>
        <taxon>Bacillota</taxon>
        <taxon>Clostridia</taxon>
        <taxon>Eubacteriales</taxon>
        <taxon>Eubacteriaceae</taxon>
        <taxon>Acetobacterium</taxon>
    </lineage>
</organism>
<reference evidence="1 2" key="1">
    <citation type="journal article" date="2020" name="mSystems">
        <title>Defining Genomic and Predicted Metabolic Features of the Acetobacterium Genus.</title>
        <authorList>
            <person name="Ross D.E."/>
            <person name="Marshall C.W."/>
            <person name="Gulliver D."/>
            <person name="May H.D."/>
            <person name="Norman R.S."/>
        </authorList>
    </citation>
    <scope>NUCLEOTIDE SEQUENCE [LARGE SCALE GENOMIC DNA]</scope>
    <source>
        <strain evidence="1 2">DSM 8238</strain>
    </source>
</reference>
<sequence length="68" mass="7781">MNLYALKSDDGYLKIAENETWTLVDINKASVYPEAVLGKLKVRKEAFKSQVSNLRIVELTLVEKDYFA</sequence>
<gene>
    <name evidence="1" type="ORF">GH808_08265</name>
</gene>
<evidence type="ECO:0000313" key="2">
    <source>
        <dbReference type="Proteomes" id="UP000603234"/>
    </source>
</evidence>
<protein>
    <submittedName>
        <fullName evidence="1">Uncharacterized protein</fullName>
    </submittedName>
</protein>
<accession>A0ABR6WUX7</accession>
<evidence type="ECO:0000313" key="1">
    <source>
        <dbReference type="EMBL" id="MBC3804424.1"/>
    </source>
</evidence>
<name>A0ABR6WUX7_9FIRM</name>
<dbReference type="EMBL" id="WJBC01000010">
    <property type="protein sequence ID" value="MBC3804424.1"/>
    <property type="molecule type" value="Genomic_DNA"/>
</dbReference>
<dbReference type="Proteomes" id="UP000603234">
    <property type="component" value="Unassembled WGS sequence"/>
</dbReference>
<proteinExistence type="predicted"/>
<dbReference type="RefSeq" id="WP_186842311.1">
    <property type="nucleotide sequence ID" value="NZ_WJBC01000010.1"/>
</dbReference>